<gene>
    <name evidence="2" type="ORF">B8W98_13365</name>
</gene>
<evidence type="ECO:0000259" key="1">
    <source>
        <dbReference type="Pfam" id="PF02503"/>
    </source>
</evidence>
<proteinExistence type="predicted"/>
<dbReference type="InterPro" id="IPR024953">
    <property type="entry name" value="PP_kinase_middle"/>
</dbReference>
<organism evidence="2 3">
    <name type="scientific">Lentilactobacillus parakefiri</name>
    <dbReference type="NCBI Taxonomy" id="152332"/>
    <lineage>
        <taxon>Bacteria</taxon>
        <taxon>Bacillati</taxon>
        <taxon>Bacillota</taxon>
        <taxon>Bacilli</taxon>
        <taxon>Lactobacillales</taxon>
        <taxon>Lactobacillaceae</taxon>
        <taxon>Lentilactobacillus</taxon>
    </lineage>
</organism>
<protein>
    <recommendedName>
        <fullName evidence="1">Polyphosphate kinase middle domain-containing protein</fullName>
    </recommendedName>
</protein>
<dbReference type="AlphaFoldDB" id="A0A269XDU1"/>
<accession>A0A269XDU1</accession>
<dbReference type="GO" id="GO:0006799">
    <property type="term" value="P:polyphosphate biosynthetic process"/>
    <property type="evidence" value="ECO:0007669"/>
    <property type="project" value="InterPro"/>
</dbReference>
<reference evidence="2 3" key="1">
    <citation type="submission" date="2017-04" db="EMBL/GenBank/DDBJ databases">
        <title>Kefir bacterial isolates.</title>
        <authorList>
            <person name="Kim Y."/>
            <person name="Blasche S."/>
            <person name="Patil K.R."/>
        </authorList>
    </citation>
    <scope>NUCLEOTIDE SEQUENCE [LARGE SCALE GENOMIC DNA]</scope>
    <source>
        <strain evidence="2 3">OG2</strain>
    </source>
</reference>
<dbReference type="Proteomes" id="UP000216802">
    <property type="component" value="Unassembled WGS sequence"/>
</dbReference>
<dbReference type="EMBL" id="NCXI01000501">
    <property type="protein sequence ID" value="PAK71514.1"/>
    <property type="molecule type" value="Genomic_DNA"/>
</dbReference>
<dbReference type="GO" id="GO:0008976">
    <property type="term" value="F:polyphosphate kinase activity"/>
    <property type="evidence" value="ECO:0007669"/>
    <property type="project" value="InterPro"/>
</dbReference>
<dbReference type="Gene3D" id="3.30.1840.10">
    <property type="entry name" value="Polyphosphate kinase middle domain"/>
    <property type="match status" value="1"/>
</dbReference>
<feature type="domain" description="Polyphosphate kinase middle" evidence="1">
    <location>
        <begin position="2"/>
        <end position="78"/>
    </location>
</feature>
<sequence length="78" mass="9208">YLFTGYEVLNTFTFRITRNADLTIHEDGAEDLLIEIERFLKERKSGSAVRLEVDGRTAQRENIEWLIDQLEVEENDVY</sequence>
<feature type="non-terminal residue" evidence="2">
    <location>
        <position position="1"/>
    </location>
</feature>
<dbReference type="PANTHER" id="PTHR30218">
    <property type="entry name" value="POLYPHOSPHATE KINASE"/>
    <property type="match status" value="1"/>
</dbReference>
<feature type="non-terminal residue" evidence="2">
    <location>
        <position position="78"/>
    </location>
</feature>
<evidence type="ECO:0000313" key="2">
    <source>
        <dbReference type="EMBL" id="PAK71514.1"/>
    </source>
</evidence>
<dbReference type="SUPFAM" id="SSF143724">
    <property type="entry name" value="PHP14-like"/>
    <property type="match status" value="1"/>
</dbReference>
<name>A0A269XDU1_9LACO</name>
<evidence type="ECO:0000313" key="3">
    <source>
        <dbReference type="Proteomes" id="UP000216802"/>
    </source>
</evidence>
<dbReference type="PANTHER" id="PTHR30218:SF0">
    <property type="entry name" value="POLYPHOSPHATE KINASE"/>
    <property type="match status" value="1"/>
</dbReference>
<comment type="caution">
    <text evidence="2">The sequence shown here is derived from an EMBL/GenBank/DDBJ whole genome shotgun (WGS) entry which is preliminary data.</text>
</comment>
<dbReference type="InterPro" id="IPR036830">
    <property type="entry name" value="PP_kinase_middle_dom_sf"/>
</dbReference>
<dbReference type="InterPro" id="IPR003414">
    <property type="entry name" value="PP_kinase"/>
</dbReference>
<dbReference type="Pfam" id="PF02503">
    <property type="entry name" value="PP_kinase"/>
    <property type="match status" value="1"/>
</dbReference>
<dbReference type="GO" id="GO:0009358">
    <property type="term" value="C:polyphosphate kinase complex"/>
    <property type="evidence" value="ECO:0007669"/>
    <property type="project" value="InterPro"/>
</dbReference>